<evidence type="ECO:0000313" key="2">
    <source>
        <dbReference type="Proteomes" id="UP000309038"/>
    </source>
</evidence>
<accession>A0A4S4K4G1</accession>
<organism evidence="1 2">
    <name type="scientific">Hermanssonia centrifuga</name>
    <dbReference type="NCBI Taxonomy" id="98765"/>
    <lineage>
        <taxon>Eukaryota</taxon>
        <taxon>Fungi</taxon>
        <taxon>Dikarya</taxon>
        <taxon>Basidiomycota</taxon>
        <taxon>Agaricomycotina</taxon>
        <taxon>Agaricomycetes</taxon>
        <taxon>Polyporales</taxon>
        <taxon>Meruliaceae</taxon>
        <taxon>Hermanssonia</taxon>
    </lineage>
</organism>
<reference evidence="1 2" key="1">
    <citation type="submission" date="2019-02" db="EMBL/GenBank/DDBJ databases">
        <title>Genome sequencing of the rare red list fungi Phlebia centrifuga.</title>
        <authorList>
            <person name="Buettner E."/>
            <person name="Kellner H."/>
        </authorList>
    </citation>
    <scope>NUCLEOTIDE SEQUENCE [LARGE SCALE GENOMIC DNA]</scope>
    <source>
        <strain evidence="1 2">DSM 108282</strain>
    </source>
</reference>
<dbReference type="EMBL" id="SGPJ01001063">
    <property type="protein sequence ID" value="THG92613.1"/>
    <property type="molecule type" value="Genomic_DNA"/>
</dbReference>
<protein>
    <submittedName>
        <fullName evidence="1">Uncharacterized protein</fullName>
    </submittedName>
</protein>
<proteinExistence type="predicted"/>
<keyword evidence="2" id="KW-1185">Reference proteome</keyword>
<feature type="non-terminal residue" evidence="1">
    <location>
        <position position="110"/>
    </location>
</feature>
<dbReference type="Proteomes" id="UP000309038">
    <property type="component" value="Unassembled WGS sequence"/>
</dbReference>
<comment type="caution">
    <text evidence="1">The sequence shown here is derived from an EMBL/GenBank/DDBJ whole genome shotgun (WGS) entry which is preliminary data.</text>
</comment>
<sequence length="110" mass="12710">MKRDQPRRYTIRAFGCSNTIYKVIHPEDRQKWQKLLMVDEVLAEHPRDETIVRVRGLKPFFTLGKEFYHWIDNPLLNLDASPHKADQTAVFVGECPDEEVANAGMPSQAS</sequence>
<evidence type="ECO:0000313" key="1">
    <source>
        <dbReference type="EMBL" id="THG92613.1"/>
    </source>
</evidence>
<name>A0A4S4K4G1_9APHY</name>
<dbReference type="AlphaFoldDB" id="A0A4S4K4G1"/>
<gene>
    <name evidence="1" type="ORF">EW026_g8346</name>
</gene>